<dbReference type="RefSeq" id="WP_036138809.1">
    <property type="nucleotide sequence ID" value="NZ_AVPU01000023.1"/>
</dbReference>
<dbReference type="InterPro" id="IPR044922">
    <property type="entry name" value="DUF2063_N_sf"/>
</dbReference>
<accession>A0A0A0EU36</accession>
<name>A0A0A0EU36_9GAMM</name>
<dbReference type="eggNOG" id="COG3219">
    <property type="taxonomic scope" value="Bacteria"/>
</dbReference>
<dbReference type="STRING" id="1385517.N800_07000"/>
<proteinExistence type="predicted"/>
<dbReference type="Proteomes" id="UP000029998">
    <property type="component" value="Unassembled WGS sequence"/>
</dbReference>
<protein>
    <recommendedName>
        <fullName evidence="1">Putative DNA-binding domain-containing protein</fullName>
    </recommendedName>
</protein>
<organism evidence="2 3">
    <name type="scientific">Lysobacter daejeonensis GH1-9</name>
    <dbReference type="NCBI Taxonomy" id="1385517"/>
    <lineage>
        <taxon>Bacteria</taxon>
        <taxon>Pseudomonadati</taxon>
        <taxon>Pseudomonadota</taxon>
        <taxon>Gammaproteobacteria</taxon>
        <taxon>Lysobacterales</taxon>
        <taxon>Lysobacteraceae</taxon>
        <taxon>Aerolutibacter</taxon>
    </lineage>
</organism>
<evidence type="ECO:0000313" key="3">
    <source>
        <dbReference type="Proteomes" id="UP000029998"/>
    </source>
</evidence>
<dbReference type="OrthoDB" id="4146344at2"/>
<dbReference type="InterPro" id="IPR018640">
    <property type="entry name" value="DUF2063"/>
</dbReference>
<comment type="caution">
    <text evidence="2">The sequence shown here is derived from an EMBL/GenBank/DDBJ whole genome shotgun (WGS) entry which is preliminary data.</text>
</comment>
<dbReference type="Gene3D" id="1.10.150.690">
    <property type="entry name" value="DUF2063"/>
    <property type="match status" value="1"/>
</dbReference>
<dbReference type="Pfam" id="PF09836">
    <property type="entry name" value="DUF2063"/>
    <property type="match status" value="1"/>
</dbReference>
<gene>
    <name evidence="2" type="ORF">N800_07000</name>
</gene>
<dbReference type="AlphaFoldDB" id="A0A0A0EU36"/>
<dbReference type="EMBL" id="AVPU01000023">
    <property type="protein sequence ID" value="KGM53648.1"/>
    <property type="molecule type" value="Genomic_DNA"/>
</dbReference>
<feature type="domain" description="Putative DNA-binding" evidence="1">
    <location>
        <begin position="8"/>
        <end position="98"/>
    </location>
</feature>
<evidence type="ECO:0000313" key="2">
    <source>
        <dbReference type="EMBL" id="KGM53648.1"/>
    </source>
</evidence>
<reference evidence="2 3" key="1">
    <citation type="submission" date="2013-08" db="EMBL/GenBank/DDBJ databases">
        <title>Genome sequencing of Lysobacter.</title>
        <authorList>
            <person name="Zhang S."/>
            <person name="Wang G."/>
        </authorList>
    </citation>
    <scope>NUCLEOTIDE SEQUENCE [LARGE SCALE GENOMIC DNA]</scope>
    <source>
        <strain evidence="2 3">GH1-9</strain>
    </source>
</reference>
<evidence type="ECO:0000259" key="1">
    <source>
        <dbReference type="Pfam" id="PF09836"/>
    </source>
</evidence>
<keyword evidence="3" id="KW-1185">Reference proteome</keyword>
<sequence>MNGAAALHHDFAAALAAPTMKVPSALIVGSAREAERRFAVHRNTFVVSLIDALSESFPVTRALVGAQFFRAMARERILADPPRSPVLTDFAVSFPDYISSFTPAAAVPYLADVARIEAMRIAAYHAADAAPLTETRFQELLAAPQRLSGARLRLHPACHWIRSRYAVHSLWSAHQGLTDMAEASLASIDIESPEDVLIARPDLALVTLPMPPGASTFLDVLQGSQSLGIACQQASDAVAHADVRALLALLIQNRLVIDIDIDIPHGELA</sequence>